<evidence type="ECO:0000313" key="1">
    <source>
        <dbReference type="Ensembl" id="ENSAPLP00020025848.1"/>
    </source>
</evidence>
<reference evidence="1" key="2">
    <citation type="submission" date="2025-08" db="UniProtKB">
        <authorList>
            <consortium name="Ensembl"/>
        </authorList>
    </citation>
    <scope>IDENTIFICATION</scope>
</reference>
<protein>
    <submittedName>
        <fullName evidence="1">Uncharacterized protein</fullName>
    </submittedName>
</protein>
<dbReference type="AlphaFoldDB" id="A0A8B9TV32"/>
<reference evidence="1" key="1">
    <citation type="submission" date="2019-08" db="EMBL/GenBank/DDBJ databases">
        <title>Three high-quality genomes provides insights into domestication of ducks.</title>
        <authorList>
            <person name="Hou Z.C."/>
            <person name="Zhu F."/>
            <person name="Yin Z.T."/>
            <person name="Zhang F."/>
        </authorList>
    </citation>
    <scope>NUCLEOTIDE SEQUENCE [LARGE SCALE GENOMIC DNA]</scope>
</reference>
<dbReference type="Ensembl" id="ENSAPLT00020027857.1">
    <property type="protein sequence ID" value="ENSAPLP00020025848.1"/>
    <property type="gene ID" value="ENSAPLG00020017705.1"/>
</dbReference>
<sequence length="57" mass="6553">TYIMTISSDDEPILLVKLSKLFFFSDYLDCVMSPESFTEGEGKHLLILYFLEGDNLL</sequence>
<accession>A0A8B9TV32</accession>
<proteinExistence type="predicted"/>
<reference evidence="1" key="3">
    <citation type="submission" date="2025-09" db="UniProtKB">
        <authorList>
            <consortium name="Ensembl"/>
        </authorList>
    </citation>
    <scope>IDENTIFICATION</scope>
</reference>
<name>A0A8B9TV32_ANAPL</name>
<organism evidence="1 2">
    <name type="scientific">Anas platyrhynchos</name>
    <name type="common">Mallard</name>
    <name type="synonym">Anas boschas</name>
    <dbReference type="NCBI Taxonomy" id="8839"/>
    <lineage>
        <taxon>Eukaryota</taxon>
        <taxon>Metazoa</taxon>
        <taxon>Chordata</taxon>
        <taxon>Craniata</taxon>
        <taxon>Vertebrata</taxon>
        <taxon>Euteleostomi</taxon>
        <taxon>Archelosauria</taxon>
        <taxon>Archosauria</taxon>
        <taxon>Dinosauria</taxon>
        <taxon>Saurischia</taxon>
        <taxon>Theropoda</taxon>
        <taxon>Coelurosauria</taxon>
        <taxon>Aves</taxon>
        <taxon>Neognathae</taxon>
        <taxon>Galloanserae</taxon>
        <taxon>Anseriformes</taxon>
        <taxon>Anatidae</taxon>
        <taxon>Anatinae</taxon>
        <taxon>Anas</taxon>
    </lineage>
</organism>
<evidence type="ECO:0000313" key="2">
    <source>
        <dbReference type="Proteomes" id="UP000694400"/>
    </source>
</evidence>
<dbReference type="Proteomes" id="UP000694400">
    <property type="component" value="Chromosome 14"/>
</dbReference>